<evidence type="ECO:0000313" key="1">
    <source>
        <dbReference type="EMBL" id="NMG26255.1"/>
    </source>
</evidence>
<comment type="caution">
    <text evidence="1">The sequence shown here is derived from an EMBL/GenBank/DDBJ whole genome shotgun (WGS) entry which is preliminary data.</text>
</comment>
<keyword evidence="2" id="KW-1185">Reference proteome</keyword>
<evidence type="ECO:0000313" key="2">
    <source>
        <dbReference type="Proteomes" id="UP000615989"/>
    </source>
</evidence>
<accession>A0ABX1PS72</accession>
<dbReference type="RefSeq" id="WP_169119583.1">
    <property type="nucleotide sequence ID" value="NZ_WTVG02000039.1"/>
</dbReference>
<dbReference type="EMBL" id="WTVG01000061">
    <property type="protein sequence ID" value="NMG26255.1"/>
    <property type="molecule type" value="Genomic_DNA"/>
</dbReference>
<proteinExistence type="predicted"/>
<gene>
    <name evidence="1" type="ORF">GO606_16335</name>
</gene>
<sequence>MCNYWSLWALSPWYLGAAWVGGWATGWQQGLARNANWLSQTPMPTIRTPLLRRHVETLKLNPHAGQSAPYRMRGEPLQLVPRD</sequence>
<reference evidence="1" key="1">
    <citation type="submission" date="2019-12" db="EMBL/GenBank/DDBJ databases">
        <title>Comparative genomics gives insights into the taxonomy of the Azoarcus-Aromatoleum group and reveals separate origins of nif in the plant-associated Azoarcus and non-plant-associated Aromatoleum sub-groups.</title>
        <authorList>
            <person name="Lafos M."/>
            <person name="Maluk M."/>
            <person name="Batista M."/>
            <person name="Junghare M."/>
            <person name="Carmona M."/>
            <person name="Faoro H."/>
            <person name="Cruz L.M."/>
            <person name="Battistoni F."/>
            <person name="De Souza E."/>
            <person name="Pedrosa F."/>
            <person name="Chen W.-M."/>
            <person name="Poole P.S."/>
            <person name="Dixon R.A."/>
            <person name="James E.K."/>
        </authorList>
    </citation>
    <scope>NUCLEOTIDE SEQUENCE</scope>
    <source>
        <strain evidence="1">LuFRes1</strain>
    </source>
</reference>
<protein>
    <submittedName>
        <fullName evidence="1">Uncharacterized protein</fullName>
    </submittedName>
</protein>
<organism evidence="1 2">
    <name type="scientific">Aromatoleum anaerobium</name>
    <dbReference type="NCBI Taxonomy" id="182180"/>
    <lineage>
        <taxon>Bacteria</taxon>
        <taxon>Pseudomonadati</taxon>
        <taxon>Pseudomonadota</taxon>
        <taxon>Betaproteobacteria</taxon>
        <taxon>Rhodocyclales</taxon>
        <taxon>Rhodocyclaceae</taxon>
        <taxon>Aromatoleum</taxon>
    </lineage>
</organism>
<name>A0ABX1PS72_9RHOO</name>
<dbReference type="Proteomes" id="UP000615989">
    <property type="component" value="Unassembled WGS sequence"/>
</dbReference>